<dbReference type="InterPro" id="IPR029058">
    <property type="entry name" value="AB_hydrolase_fold"/>
</dbReference>
<gene>
    <name evidence="5" type="ORF">FXB40_05935</name>
</gene>
<dbReference type="Pfam" id="PF03403">
    <property type="entry name" value="PAF-AH_p_II"/>
    <property type="match status" value="1"/>
</dbReference>
<keyword evidence="4" id="KW-0732">Signal</keyword>
<proteinExistence type="predicted"/>
<evidence type="ECO:0000256" key="4">
    <source>
        <dbReference type="SAM" id="SignalP"/>
    </source>
</evidence>
<feature type="signal peptide" evidence="4">
    <location>
        <begin position="1"/>
        <end position="21"/>
    </location>
</feature>
<keyword evidence="6" id="KW-1185">Reference proteome</keyword>
<dbReference type="GO" id="GO:0016042">
    <property type="term" value="P:lipid catabolic process"/>
    <property type="evidence" value="ECO:0007669"/>
    <property type="project" value="UniProtKB-KW"/>
</dbReference>
<evidence type="ECO:0000256" key="2">
    <source>
        <dbReference type="ARBA" id="ARBA00022963"/>
    </source>
</evidence>
<dbReference type="InterPro" id="IPR016986">
    <property type="entry name" value="UCP031982_abhydr"/>
</dbReference>
<protein>
    <submittedName>
        <fullName evidence="5">Dienelactone hydrolase</fullName>
    </submittedName>
</protein>
<dbReference type="SUPFAM" id="SSF53474">
    <property type="entry name" value="alpha/beta-Hydrolases"/>
    <property type="match status" value="1"/>
</dbReference>
<keyword evidence="2" id="KW-0442">Lipid degradation</keyword>
<dbReference type="AlphaFoldDB" id="A0A5D3KP42"/>
<dbReference type="EMBL" id="VSSS01000013">
    <property type="protein sequence ID" value="TYL98021.1"/>
    <property type="molecule type" value="Genomic_DNA"/>
</dbReference>
<evidence type="ECO:0000313" key="6">
    <source>
        <dbReference type="Proteomes" id="UP000324758"/>
    </source>
</evidence>
<dbReference type="Proteomes" id="UP000324758">
    <property type="component" value="Unassembled WGS sequence"/>
</dbReference>
<dbReference type="RefSeq" id="WP_148771275.1">
    <property type="nucleotide sequence ID" value="NZ_VSSS01000013.1"/>
</dbReference>
<evidence type="ECO:0000256" key="1">
    <source>
        <dbReference type="ARBA" id="ARBA00022801"/>
    </source>
</evidence>
<keyword evidence="1 5" id="KW-0378">Hydrolase</keyword>
<reference evidence="5 6" key="1">
    <citation type="submission" date="2019-08" db="EMBL/GenBank/DDBJ databases">
        <title>Bradyrhizobium hipponensis sp. nov., a rhizobium isolated from a Lupinus angustifolius root nodule in Tunisia.</title>
        <authorList>
            <person name="Off K."/>
            <person name="Rejili M."/>
            <person name="Mars M."/>
            <person name="Brachmann A."/>
            <person name="Marin M."/>
        </authorList>
    </citation>
    <scope>NUCLEOTIDE SEQUENCE [LARGE SCALE GENOMIC DNA]</scope>
    <source>
        <strain evidence="5 6">CTAW71</strain>
    </source>
</reference>
<sequence>MSVLKFTLASAFCLITTLVHAAGFRFLTVPAEAGLPELNAGVWSPCTAPVSEVKLRTMTLPATQNCAVAGDKLPLIAISHGYGGGFTGHHDTAEVLADGGFVVVALSHPVDTGGGDISRADTLAAFTERPADIKRVIDYMLNAWPDHAKLDPEHIGFFGFSRGGYTGLVVAGGNPDLRKMMALCPESSRNPSCAELRRGEIPTPAFAHDPRVKALVIADPAFGPLFDPDGLKDVKVPIQLWASALSGEDRTGGEVTLDYVSTIARDLPIKPDFHLVPNAGHFAFLPPCTPELAQKRPNICTDRAGFDRSAFHNELNTVALAFFREHFGKANP</sequence>
<organism evidence="5 6">
    <name type="scientific">Bradyrhizobium rifense</name>
    <dbReference type="NCBI Taxonomy" id="515499"/>
    <lineage>
        <taxon>Bacteria</taxon>
        <taxon>Pseudomonadati</taxon>
        <taxon>Pseudomonadota</taxon>
        <taxon>Alphaproteobacteria</taxon>
        <taxon>Hyphomicrobiales</taxon>
        <taxon>Nitrobacteraceae</taxon>
        <taxon>Bradyrhizobium</taxon>
    </lineage>
</organism>
<dbReference type="OrthoDB" id="9814760at2"/>
<dbReference type="PIRSF" id="PIRSF031982">
    <property type="entry name" value="UCP031982_abhydr"/>
    <property type="match status" value="1"/>
</dbReference>
<evidence type="ECO:0000256" key="3">
    <source>
        <dbReference type="ARBA" id="ARBA00023098"/>
    </source>
</evidence>
<dbReference type="Gene3D" id="3.40.50.1820">
    <property type="entry name" value="alpha/beta hydrolase"/>
    <property type="match status" value="1"/>
</dbReference>
<comment type="caution">
    <text evidence="5">The sequence shown here is derived from an EMBL/GenBank/DDBJ whole genome shotgun (WGS) entry which is preliminary data.</text>
</comment>
<name>A0A5D3KP42_9BRAD</name>
<keyword evidence="3" id="KW-0443">Lipid metabolism</keyword>
<dbReference type="GO" id="GO:0003847">
    <property type="term" value="F:1-alkyl-2-acetylglycerophosphocholine esterase activity"/>
    <property type="evidence" value="ECO:0007669"/>
    <property type="project" value="TreeGrafter"/>
</dbReference>
<dbReference type="PANTHER" id="PTHR10272">
    <property type="entry name" value="PLATELET-ACTIVATING FACTOR ACETYLHYDROLASE"/>
    <property type="match status" value="1"/>
</dbReference>
<dbReference type="PANTHER" id="PTHR10272:SF0">
    <property type="entry name" value="PLATELET-ACTIVATING FACTOR ACETYLHYDROLASE"/>
    <property type="match status" value="1"/>
</dbReference>
<evidence type="ECO:0000313" key="5">
    <source>
        <dbReference type="EMBL" id="TYL98021.1"/>
    </source>
</evidence>
<feature type="chain" id="PRO_5023025607" evidence="4">
    <location>
        <begin position="22"/>
        <end position="332"/>
    </location>
</feature>
<accession>A0A5D3KP42</accession>